<name>A0A9K3DLX9_HELAN</name>
<keyword evidence="2" id="KW-1185">Reference proteome</keyword>
<reference evidence="1" key="2">
    <citation type="submission" date="2020-06" db="EMBL/GenBank/DDBJ databases">
        <title>Helianthus annuus Genome sequencing and assembly Release 2.</title>
        <authorList>
            <person name="Gouzy J."/>
            <person name="Langlade N."/>
            <person name="Munos S."/>
        </authorList>
    </citation>
    <scope>NUCLEOTIDE SEQUENCE</scope>
    <source>
        <tissue evidence="1">Leaves</tissue>
    </source>
</reference>
<sequence length="130" mass="15352">MASNEWLCFNAFPFTLGLRFPFPDFITDFFRITKLSFSQTMPILWRVLLVLDRIKNARIPELSVHDLPLAYQLRAHGSCRFLFYSTSNDPLILRATRNEEEWKSKFFFVKRSSIPGGADYLVKWLRKGRI</sequence>
<comment type="caution">
    <text evidence="1">The sequence shown here is derived from an EMBL/GenBank/DDBJ whole genome shotgun (WGS) entry which is preliminary data.</text>
</comment>
<dbReference type="Proteomes" id="UP000215914">
    <property type="component" value="Unassembled WGS sequence"/>
</dbReference>
<accession>A0A9K3DLX9</accession>
<organism evidence="1 2">
    <name type="scientific">Helianthus annuus</name>
    <name type="common">Common sunflower</name>
    <dbReference type="NCBI Taxonomy" id="4232"/>
    <lineage>
        <taxon>Eukaryota</taxon>
        <taxon>Viridiplantae</taxon>
        <taxon>Streptophyta</taxon>
        <taxon>Embryophyta</taxon>
        <taxon>Tracheophyta</taxon>
        <taxon>Spermatophyta</taxon>
        <taxon>Magnoliopsida</taxon>
        <taxon>eudicotyledons</taxon>
        <taxon>Gunneridae</taxon>
        <taxon>Pentapetalae</taxon>
        <taxon>asterids</taxon>
        <taxon>campanulids</taxon>
        <taxon>Asterales</taxon>
        <taxon>Asteraceae</taxon>
        <taxon>Asteroideae</taxon>
        <taxon>Heliantheae alliance</taxon>
        <taxon>Heliantheae</taxon>
        <taxon>Helianthus</taxon>
    </lineage>
</organism>
<gene>
    <name evidence="1" type="ORF">HanXRQr2_Chr17g0815561</name>
</gene>
<proteinExistence type="predicted"/>
<reference evidence="1" key="1">
    <citation type="journal article" date="2017" name="Nature">
        <title>The sunflower genome provides insights into oil metabolism, flowering and Asterid evolution.</title>
        <authorList>
            <person name="Badouin H."/>
            <person name="Gouzy J."/>
            <person name="Grassa C.J."/>
            <person name="Murat F."/>
            <person name="Staton S.E."/>
            <person name="Cottret L."/>
            <person name="Lelandais-Briere C."/>
            <person name="Owens G.L."/>
            <person name="Carrere S."/>
            <person name="Mayjonade B."/>
            <person name="Legrand L."/>
            <person name="Gill N."/>
            <person name="Kane N.C."/>
            <person name="Bowers J.E."/>
            <person name="Hubner S."/>
            <person name="Bellec A."/>
            <person name="Berard A."/>
            <person name="Berges H."/>
            <person name="Blanchet N."/>
            <person name="Boniface M.C."/>
            <person name="Brunel D."/>
            <person name="Catrice O."/>
            <person name="Chaidir N."/>
            <person name="Claudel C."/>
            <person name="Donnadieu C."/>
            <person name="Faraut T."/>
            <person name="Fievet G."/>
            <person name="Helmstetter N."/>
            <person name="King M."/>
            <person name="Knapp S.J."/>
            <person name="Lai Z."/>
            <person name="Le Paslier M.C."/>
            <person name="Lippi Y."/>
            <person name="Lorenzon L."/>
            <person name="Mandel J.R."/>
            <person name="Marage G."/>
            <person name="Marchand G."/>
            <person name="Marquand E."/>
            <person name="Bret-Mestries E."/>
            <person name="Morien E."/>
            <person name="Nambeesan S."/>
            <person name="Nguyen T."/>
            <person name="Pegot-Espagnet P."/>
            <person name="Pouilly N."/>
            <person name="Raftis F."/>
            <person name="Sallet E."/>
            <person name="Schiex T."/>
            <person name="Thomas J."/>
            <person name="Vandecasteele C."/>
            <person name="Vares D."/>
            <person name="Vear F."/>
            <person name="Vautrin S."/>
            <person name="Crespi M."/>
            <person name="Mangin B."/>
            <person name="Burke J.M."/>
            <person name="Salse J."/>
            <person name="Munos S."/>
            <person name="Vincourt P."/>
            <person name="Rieseberg L.H."/>
            <person name="Langlade N.B."/>
        </authorList>
    </citation>
    <scope>NUCLEOTIDE SEQUENCE</scope>
    <source>
        <tissue evidence="1">Leaves</tissue>
    </source>
</reference>
<dbReference type="Gramene" id="mRNA:HanXRQr2_Chr17g0815561">
    <property type="protein sequence ID" value="CDS:HanXRQr2_Chr17g0815561.1"/>
    <property type="gene ID" value="HanXRQr2_Chr17g0815561"/>
</dbReference>
<evidence type="ECO:0000313" key="1">
    <source>
        <dbReference type="EMBL" id="KAF5756512.1"/>
    </source>
</evidence>
<evidence type="ECO:0000313" key="2">
    <source>
        <dbReference type="Proteomes" id="UP000215914"/>
    </source>
</evidence>
<dbReference type="AlphaFoldDB" id="A0A9K3DLX9"/>
<dbReference type="EMBL" id="MNCJ02000332">
    <property type="protein sequence ID" value="KAF5756512.1"/>
    <property type="molecule type" value="Genomic_DNA"/>
</dbReference>
<protein>
    <submittedName>
        <fullName evidence="1">Uncharacterized protein</fullName>
    </submittedName>
</protein>